<reference evidence="10" key="1">
    <citation type="journal article" date="2022" name="bioRxiv">
        <title>Sequencing and chromosome-scale assembly of the giantPleurodeles waltlgenome.</title>
        <authorList>
            <person name="Brown T."/>
            <person name="Elewa A."/>
            <person name="Iarovenko S."/>
            <person name="Subramanian E."/>
            <person name="Araus A.J."/>
            <person name="Petzold A."/>
            <person name="Susuki M."/>
            <person name="Suzuki K.-i.T."/>
            <person name="Hayashi T."/>
            <person name="Toyoda A."/>
            <person name="Oliveira C."/>
            <person name="Osipova E."/>
            <person name="Leigh N.D."/>
            <person name="Simon A."/>
            <person name="Yun M.H."/>
        </authorList>
    </citation>
    <scope>NUCLEOTIDE SEQUENCE</scope>
    <source>
        <strain evidence="10">20211129_DDA</strain>
        <tissue evidence="10">Liver</tissue>
    </source>
</reference>
<evidence type="ECO:0000256" key="8">
    <source>
        <dbReference type="ARBA" id="ARBA00023170"/>
    </source>
</evidence>
<dbReference type="InterPro" id="IPR017452">
    <property type="entry name" value="GPCR_Rhodpsn_7TM"/>
</dbReference>
<keyword evidence="4" id="KW-0716">Sensory transduction</keyword>
<evidence type="ECO:0000256" key="3">
    <source>
        <dbReference type="ARBA" id="ARBA00022692"/>
    </source>
</evidence>
<keyword evidence="5" id="KW-1133">Transmembrane helix</keyword>
<dbReference type="PANTHER" id="PTHR26452">
    <property type="entry name" value="OLFACTORY RECEPTOR"/>
    <property type="match status" value="1"/>
</dbReference>
<dbReference type="InterPro" id="IPR000276">
    <property type="entry name" value="GPCR_Rhodpsn"/>
</dbReference>
<keyword evidence="4" id="KW-0552">Olfaction</keyword>
<keyword evidence="8" id="KW-0675">Receptor</keyword>
<dbReference type="Pfam" id="PF00001">
    <property type="entry name" value="7tm_1"/>
    <property type="match status" value="1"/>
</dbReference>
<protein>
    <recommendedName>
        <fullName evidence="9">G-protein coupled receptors family 1 profile domain-containing protein</fullName>
    </recommendedName>
</protein>
<evidence type="ECO:0000256" key="5">
    <source>
        <dbReference type="ARBA" id="ARBA00022989"/>
    </source>
</evidence>
<comment type="subcellular location">
    <subcellularLocation>
        <location evidence="1">Cell membrane</location>
        <topology evidence="1">Multi-pass membrane protein</topology>
    </subcellularLocation>
</comment>
<dbReference type="GO" id="GO:0007608">
    <property type="term" value="P:sensory perception of smell"/>
    <property type="evidence" value="ECO:0007669"/>
    <property type="project" value="UniProtKB-KW"/>
</dbReference>
<keyword evidence="7" id="KW-0472">Membrane</keyword>
<comment type="caution">
    <text evidence="10">The sequence shown here is derived from an EMBL/GenBank/DDBJ whole genome shotgun (WGS) entry which is preliminary data.</text>
</comment>
<name>A0AAV7P141_PLEWA</name>
<keyword evidence="11" id="KW-1185">Reference proteome</keyword>
<dbReference type="EMBL" id="JANPWB010000011">
    <property type="protein sequence ID" value="KAJ1121947.1"/>
    <property type="molecule type" value="Genomic_DNA"/>
</dbReference>
<keyword evidence="2" id="KW-1003">Cell membrane</keyword>
<organism evidence="10 11">
    <name type="scientific">Pleurodeles waltl</name>
    <name type="common">Iberian ribbed newt</name>
    <dbReference type="NCBI Taxonomy" id="8319"/>
    <lineage>
        <taxon>Eukaryota</taxon>
        <taxon>Metazoa</taxon>
        <taxon>Chordata</taxon>
        <taxon>Craniata</taxon>
        <taxon>Vertebrata</taxon>
        <taxon>Euteleostomi</taxon>
        <taxon>Amphibia</taxon>
        <taxon>Batrachia</taxon>
        <taxon>Caudata</taxon>
        <taxon>Salamandroidea</taxon>
        <taxon>Salamandridae</taxon>
        <taxon>Pleurodelinae</taxon>
        <taxon>Pleurodeles</taxon>
    </lineage>
</organism>
<dbReference type="Gene3D" id="1.20.1070.10">
    <property type="entry name" value="Rhodopsin 7-helix transmembrane proteins"/>
    <property type="match status" value="1"/>
</dbReference>
<keyword evidence="6" id="KW-0807">Transducer</keyword>
<evidence type="ECO:0000259" key="9">
    <source>
        <dbReference type="PROSITE" id="PS50262"/>
    </source>
</evidence>
<keyword evidence="6" id="KW-0297">G-protein coupled receptor</keyword>
<evidence type="ECO:0000256" key="2">
    <source>
        <dbReference type="ARBA" id="ARBA00022475"/>
    </source>
</evidence>
<evidence type="ECO:0000313" key="10">
    <source>
        <dbReference type="EMBL" id="KAJ1121947.1"/>
    </source>
</evidence>
<gene>
    <name evidence="10" type="ORF">NDU88_000455</name>
</gene>
<evidence type="ECO:0000256" key="4">
    <source>
        <dbReference type="ARBA" id="ARBA00022725"/>
    </source>
</evidence>
<accession>A0AAV7P141</accession>
<dbReference type="Proteomes" id="UP001066276">
    <property type="component" value="Chromosome 7"/>
</dbReference>
<dbReference type="InterPro" id="IPR050516">
    <property type="entry name" value="Olfactory_GPCR"/>
</dbReference>
<dbReference type="GO" id="GO:0005886">
    <property type="term" value="C:plasma membrane"/>
    <property type="evidence" value="ECO:0007669"/>
    <property type="project" value="UniProtKB-SubCell"/>
</dbReference>
<dbReference type="PROSITE" id="PS00237">
    <property type="entry name" value="G_PROTEIN_RECEP_F1_1"/>
    <property type="match status" value="1"/>
</dbReference>
<dbReference type="GO" id="GO:0004930">
    <property type="term" value="F:G protein-coupled receptor activity"/>
    <property type="evidence" value="ECO:0007669"/>
    <property type="project" value="UniProtKB-KW"/>
</dbReference>
<dbReference type="SUPFAM" id="SSF81321">
    <property type="entry name" value="Family A G protein-coupled receptor-like"/>
    <property type="match status" value="1"/>
</dbReference>
<feature type="domain" description="G-protein coupled receptors family 1 profile" evidence="9">
    <location>
        <begin position="1"/>
        <end position="32"/>
    </location>
</feature>
<keyword evidence="3" id="KW-0812">Transmembrane</keyword>
<dbReference type="AlphaFoldDB" id="A0AAV7P141"/>
<sequence length="203" mass="21805">MIAIEFFLLTIMSYDRYVAICKPLQYTLIMNRAGTWRTPSDPAPDGPAGELQSGAPARADRALKLSAVRLTGGRCGLAPAADPMGAVGCVWPLLPFKAVASHGRAIGRRVPVSAGGHPGTQRDPPEAATHLELEEWAWPYPHWGCPERADLCPGGASVGRGSGRLADPPVVVIWVIAVRVCDTLYFTPQKRRRQLGTTIWGSA</sequence>
<evidence type="ECO:0000256" key="7">
    <source>
        <dbReference type="ARBA" id="ARBA00023136"/>
    </source>
</evidence>
<dbReference type="PROSITE" id="PS50262">
    <property type="entry name" value="G_PROTEIN_RECEP_F1_2"/>
    <property type="match status" value="1"/>
</dbReference>
<evidence type="ECO:0000256" key="1">
    <source>
        <dbReference type="ARBA" id="ARBA00004651"/>
    </source>
</evidence>
<proteinExistence type="predicted"/>
<evidence type="ECO:0000313" key="11">
    <source>
        <dbReference type="Proteomes" id="UP001066276"/>
    </source>
</evidence>
<evidence type="ECO:0000256" key="6">
    <source>
        <dbReference type="ARBA" id="ARBA00023040"/>
    </source>
</evidence>